<protein>
    <submittedName>
        <fullName evidence="3">Urease</fullName>
    </submittedName>
</protein>
<dbReference type="PANTHER" id="PTHR43440:SF1">
    <property type="entry name" value="UREASE"/>
    <property type="match status" value="1"/>
</dbReference>
<dbReference type="PANTHER" id="PTHR43440">
    <property type="entry name" value="UREASE"/>
    <property type="match status" value="1"/>
</dbReference>
<dbReference type="GO" id="GO:0016151">
    <property type="term" value="F:nickel cation binding"/>
    <property type="evidence" value="ECO:0007669"/>
    <property type="project" value="InterPro"/>
</dbReference>
<dbReference type="GO" id="GO:0009039">
    <property type="term" value="F:urease activity"/>
    <property type="evidence" value="ECO:0007669"/>
    <property type="project" value="InterPro"/>
</dbReference>
<dbReference type="SUPFAM" id="SSF51556">
    <property type="entry name" value="Metallo-dependent hydrolases"/>
    <property type="match status" value="1"/>
</dbReference>
<dbReference type="PROSITE" id="PS51368">
    <property type="entry name" value="UREASE_3"/>
    <property type="match status" value="1"/>
</dbReference>
<name>A0A2U1KD00_ARTAN</name>
<proteinExistence type="predicted"/>
<dbReference type="InterPro" id="IPR006680">
    <property type="entry name" value="Amidohydro-rel"/>
</dbReference>
<dbReference type="OrthoDB" id="1713424at2759"/>
<dbReference type="InterPro" id="IPR017951">
    <property type="entry name" value="Urease_asu_c"/>
</dbReference>
<dbReference type="AlphaFoldDB" id="A0A2U1KD00"/>
<evidence type="ECO:0000259" key="2">
    <source>
        <dbReference type="PROSITE" id="PS51368"/>
    </source>
</evidence>
<feature type="domain" description="Urease" evidence="2">
    <location>
        <begin position="21"/>
        <end position="86"/>
    </location>
</feature>
<dbReference type="InterPro" id="IPR050112">
    <property type="entry name" value="Urease_alpha_subunit"/>
</dbReference>
<dbReference type="EMBL" id="PKPP01022145">
    <property type="protein sequence ID" value="PWA34591.1"/>
    <property type="molecule type" value="Genomic_DNA"/>
</dbReference>
<evidence type="ECO:0000313" key="3">
    <source>
        <dbReference type="EMBL" id="PWA34591.1"/>
    </source>
</evidence>
<dbReference type="STRING" id="35608.A0A2U1KD00"/>
<dbReference type="InterPro" id="IPR032466">
    <property type="entry name" value="Metal_Hydrolase"/>
</dbReference>
<dbReference type="Pfam" id="PF01979">
    <property type="entry name" value="Amidohydro_1"/>
    <property type="match status" value="1"/>
</dbReference>
<reference evidence="3 4" key="1">
    <citation type="journal article" date="2018" name="Mol. Plant">
        <title>The genome of Artemisia annua provides insight into the evolution of Asteraceae family and artemisinin biosynthesis.</title>
        <authorList>
            <person name="Shen Q."/>
            <person name="Zhang L."/>
            <person name="Liao Z."/>
            <person name="Wang S."/>
            <person name="Yan T."/>
            <person name="Shi P."/>
            <person name="Liu M."/>
            <person name="Fu X."/>
            <person name="Pan Q."/>
            <person name="Wang Y."/>
            <person name="Lv Z."/>
            <person name="Lu X."/>
            <person name="Zhang F."/>
            <person name="Jiang W."/>
            <person name="Ma Y."/>
            <person name="Chen M."/>
            <person name="Hao X."/>
            <person name="Li L."/>
            <person name="Tang Y."/>
            <person name="Lv G."/>
            <person name="Zhou Y."/>
            <person name="Sun X."/>
            <person name="Brodelius P.E."/>
            <person name="Rose J.K.C."/>
            <person name="Tang K."/>
        </authorList>
    </citation>
    <scope>NUCLEOTIDE SEQUENCE [LARGE SCALE GENOMIC DNA]</scope>
    <source>
        <strain evidence="4">cv. Huhao1</strain>
        <tissue evidence="3">Leaf</tissue>
    </source>
</reference>
<comment type="caution">
    <text evidence="1">Lacks conserved residue(s) required for the propagation of feature annotation.</text>
</comment>
<evidence type="ECO:0000256" key="1">
    <source>
        <dbReference type="PROSITE-ProRule" id="PRU00700"/>
    </source>
</evidence>
<sequence>MRSWNSSKKQRVKVELAIRKQVNILTDTLTESGFVEHTIAAFKDRTIHTYHSEGAGGGHATDIIKVCGVKNIINESNTSLHYRRAS</sequence>
<accession>A0A2U1KD00</accession>
<gene>
    <name evidence="3" type="ORF">CTI12_AA617600</name>
</gene>
<keyword evidence="4" id="KW-1185">Reference proteome</keyword>
<comment type="caution">
    <text evidence="3">The sequence shown here is derived from an EMBL/GenBank/DDBJ whole genome shotgun (WGS) entry which is preliminary data.</text>
</comment>
<organism evidence="3 4">
    <name type="scientific">Artemisia annua</name>
    <name type="common">Sweet wormwood</name>
    <dbReference type="NCBI Taxonomy" id="35608"/>
    <lineage>
        <taxon>Eukaryota</taxon>
        <taxon>Viridiplantae</taxon>
        <taxon>Streptophyta</taxon>
        <taxon>Embryophyta</taxon>
        <taxon>Tracheophyta</taxon>
        <taxon>Spermatophyta</taxon>
        <taxon>Magnoliopsida</taxon>
        <taxon>eudicotyledons</taxon>
        <taxon>Gunneridae</taxon>
        <taxon>Pentapetalae</taxon>
        <taxon>asterids</taxon>
        <taxon>campanulids</taxon>
        <taxon>Asterales</taxon>
        <taxon>Asteraceae</taxon>
        <taxon>Asteroideae</taxon>
        <taxon>Anthemideae</taxon>
        <taxon>Artemisiinae</taxon>
        <taxon>Artemisia</taxon>
    </lineage>
</organism>
<dbReference type="Proteomes" id="UP000245207">
    <property type="component" value="Unassembled WGS sequence"/>
</dbReference>
<dbReference type="Gene3D" id="3.20.20.140">
    <property type="entry name" value="Metal-dependent hydrolases"/>
    <property type="match status" value="1"/>
</dbReference>
<evidence type="ECO:0000313" key="4">
    <source>
        <dbReference type="Proteomes" id="UP000245207"/>
    </source>
</evidence>